<evidence type="ECO:0008006" key="4">
    <source>
        <dbReference type="Google" id="ProtNLM"/>
    </source>
</evidence>
<organism evidence="2 3">
    <name type="scientific">Halomarinibacterium sedimenti</name>
    <dbReference type="NCBI Taxonomy" id="2857106"/>
    <lineage>
        <taxon>Bacteria</taxon>
        <taxon>Pseudomonadati</taxon>
        <taxon>Bacteroidota</taxon>
        <taxon>Flavobacteriia</taxon>
        <taxon>Flavobacteriales</taxon>
        <taxon>Flavobacteriaceae</taxon>
        <taxon>Halomarinibacterium</taxon>
    </lineage>
</organism>
<evidence type="ECO:0000256" key="1">
    <source>
        <dbReference type="SAM" id="SignalP"/>
    </source>
</evidence>
<sequence>MKNLFKIVTFSFVMLLGMGSMTAQTLKQDQNTPEVIAKQKTEKLSEALGLNGDQQRAVYRALVVKENNYAKDVNGKDAMNAAVVANKKKHDEVFETSMKKALTDDQYKKWQSLRN</sequence>
<reference evidence="2" key="1">
    <citation type="submission" date="2021-07" db="EMBL/GenBank/DDBJ databases">
        <title>Aureisphaera sp. CAU 1614 isolated from sea sediment.</title>
        <authorList>
            <person name="Kim W."/>
        </authorList>
    </citation>
    <scope>NUCLEOTIDE SEQUENCE</scope>
    <source>
        <strain evidence="2">CAU 1614</strain>
    </source>
</reference>
<protein>
    <recommendedName>
        <fullName evidence="4">DUF2680 domain-containing protein</fullName>
    </recommendedName>
</protein>
<gene>
    <name evidence="2" type="ORF">KXJ69_11940</name>
</gene>
<keyword evidence="3" id="KW-1185">Reference proteome</keyword>
<name>A0A9X1JY33_9FLAO</name>
<feature type="chain" id="PRO_5040776030" description="DUF2680 domain-containing protein" evidence="1">
    <location>
        <begin position="24"/>
        <end position="115"/>
    </location>
</feature>
<proteinExistence type="predicted"/>
<dbReference type="Proteomes" id="UP001138686">
    <property type="component" value="Unassembled WGS sequence"/>
</dbReference>
<dbReference type="EMBL" id="JAHWDP010000005">
    <property type="protein sequence ID" value="MBW2938823.1"/>
    <property type="molecule type" value="Genomic_DNA"/>
</dbReference>
<keyword evidence="1" id="KW-0732">Signal</keyword>
<dbReference type="RefSeq" id="WP_219053347.1">
    <property type="nucleotide sequence ID" value="NZ_JAHWDP010000005.1"/>
</dbReference>
<feature type="signal peptide" evidence="1">
    <location>
        <begin position="1"/>
        <end position="23"/>
    </location>
</feature>
<evidence type="ECO:0000313" key="3">
    <source>
        <dbReference type="Proteomes" id="UP001138686"/>
    </source>
</evidence>
<accession>A0A9X1JY33</accession>
<dbReference type="AlphaFoldDB" id="A0A9X1JY33"/>
<evidence type="ECO:0000313" key="2">
    <source>
        <dbReference type="EMBL" id="MBW2938823.1"/>
    </source>
</evidence>
<comment type="caution">
    <text evidence="2">The sequence shown here is derived from an EMBL/GenBank/DDBJ whole genome shotgun (WGS) entry which is preliminary data.</text>
</comment>